<dbReference type="RefSeq" id="WP_316410519.1">
    <property type="nucleotide sequence ID" value="NZ_AP027081.1"/>
</dbReference>
<gene>
    <name evidence="1" type="ORF">METESE_29630</name>
</gene>
<sequence>MKRFVLGLALAGQCLAGGLETRDGRYLLDGHPFLLNALGYETGARPGEAPYQSAARDLGQVATDLAVIRAAGFNGIRTWSQLSEPELKLVQASGLKAVYGIWLKPDEDFADPAVVARDLDLVRRTVAWTRKYDCVVTYLVMNEPMPEHIRKVGAQATKDLWMKVQALIHELHPGVPVTISGNSAITEWVDMGIFDVRARNAYDYHDSANFTHGFAEAQRMLAGADGKPALLTEFGRSVSGRGQGLYGGNTLRQQADSVLQSYRDFLDAGGAGLCPFYYADGWWKAGNPAVHDDEAEEWFGFLGFADLKDTVGRPRPVWHALAQYNQALVASPRNHAFYLNAVPLEAHCLPGVRKVRVLHRDRVLLETAPDARGLARGELRFPGEGLADRELVVEALDAAGRVLKWESLVVLTGPEPVVWPSLELRTGVVDLTGAAEVPVEVRLGATGPFKVEGDLRYAFSAHKGWEPGETRSRPLAPGGTLKDTFRVPADCPVGAVYAGVDVRYGKFVKTLTARRFLYPGTWADPLRVKE</sequence>
<evidence type="ECO:0000313" key="1">
    <source>
        <dbReference type="EMBL" id="BDU78005.1"/>
    </source>
</evidence>
<evidence type="ECO:0000313" key="2">
    <source>
        <dbReference type="Proteomes" id="UP001228113"/>
    </source>
</evidence>
<organism evidence="1 2">
    <name type="scientific">Mesoterricola sediminis</name>
    <dbReference type="NCBI Taxonomy" id="2927980"/>
    <lineage>
        <taxon>Bacteria</taxon>
        <taxon>Pseudomonadati</taxon>
        <taxon>Acidobacteriota</taxon>
        <taxon>Holophagae</taxon>
        <taxon>Holophagales</taxon>
        <taxon>Holophagaceae</taxon>
        <taxon>Mesoterricola</taxon>
    </lineage>
</organism>
<accession>A0AA48KEF0</accession>
<dbReference type="InterPro" id="IPR017853">
    <property type="entry name" value="GH"/>
</dbReference>
<reference evidence="1" key="1">
    <citation type="journal article" date="2023" name="Int. J. Syst. Evol. Microbiol.">
        <title>Mesoterricola silvestris gen. nov., sp. nov., Mesoterricola sediminis sp. nov., Geothrix oryzae sp. nov., Geothrix edaphica sp. nov., Geothrix rubra sp. nov., and Geothrix limicola sp. nov., six novel members of Acidobacteriota isolated from soils.</title>
        <authorList>
            <person name="Itoh H."/>
            <person name="Sugisawa Y."/>
            <person name="Mise K."/>
            <person name="Xu Z."/>
            <person name="Kuniyasu M."/>
            <person name="Ushijima N."/>
            <person name="Kawano K."/>
            <person name="Kobayashi E."/>
            <person name="Shiratori Y."/>
            <person name="Masuda Y."/>
            <person name="Senoo K."/>
        </authorList>
    </citation>
    <scope>NUCLEOTIDE SEQUENCE</scope>
    <source>
        <strain evidence="1">W786</strain>
    </source>
</reference>
<dbReference type="SUPFAM" id="SSF51445">
    <property type="entry name" value="(Trans)glycosidases"/>
    <property type="match status" value="1"/>
</dbReference>
<keyword evidence="2" id="KW-1185">Reference proteome</keyword>
<dbReference type="AlphaFoldDB" id="A0AA48KEF0"/>
<proteinExistence type="predicted"/>
<dbReference type="KEGG" id="msea:METESE_29630"/>
<dbReference type="EMBL" id="AP027081">
    <property type="protein sequence ID" value="BDU78005.1"/>
    <property type="molecule type" value="Genomic_DNA"/>
</dbReference>
<evidence type="ECO:0008006" key="3">
    <source>
        <dbReference type="Google" id="ProtNLM"/>
    </source>
</evidence>
<dbReference type="Proteomes" id="UP001228113">
    <property type="component" value="Chromosome"/>
</dbReference>
<protein>
    <recommendedName>
        <fullName evidence="3">Glycoside hydrolase family 2 catalytic domain-containing protein</fullName>
    </recommendedName>
</protein>
<name>A0AA48KEF0_9BACT</name>
<dbReference type="Gene3D" id="3.20.20.80">
    <property type="entry name" value="Glycosidases"/>
    <property type="match status" value="1"/>
</dbReference>